<keyword evidence="2" id="KW-0456">Lyase</keyword>
<gene>
    <name evidence="2" type="ORF">BC739_003637</name>
</gene>
<keyword evidence="3" id="KW-1185">Reference proteome</keyword>
<proteinExistence type="predicted"/>
<name>A0ABR6BHS3_9PSEU</name>
<organism evidence="2 3">
    <name type="scientific">Kutzneria viridogrisea</name>
    <dbReference type="NCBI Taxonomy" id="47990"/>
    <lineage>
        <taxon>Bacteria</taxon>
        <taxon>Bacillati</taxon>
        <taxon>Actinomycetota</taxon>
        <taxon>Actinomycetes</taxon>
        <taxon>Pseudonocardiales</taxon>
        <taxon>Pseudonocardiaceae</taxon>
        <taxon>Kutzneria</taxon>
    </lineage>
</organism>
<protein>
    <submittedName>
        <fullName evidence="2">Bifunctional aromatase (Cyclase/dehydratase)</fullName>
        <ecNumber evidence="2">4.2.1.-</ecNumber>
    </submittedName>
</protein>
<dbReference type="EMBL" id="JACJID010000002">
    <property type="protein sequence ID" value="MBA8926438.1"/>
    <property type="molecule type" value="Genomic_DNA"/>
</dbReference>
<comment type="caution">
    <text evidence="2">The sequence shown here is derived from an EMBL/GenBank/DDBJ whole genome shotgun (WGS) entry which is preliminary data.</text>
</comment>
<evidence type="ECO:0000259" key="1">
    <source>
        <dbReference type="Pfam" id="PF13577"/>
    </source>
</evidence>
<dbReference type="Pfam" id="PF13577">
    <property type="entry name" value="SnoaL_4"/>
    <property type="match status" value="1"/>
</dbReference>
<dbReference type="CDD" id="cd00531">
    <property type="entry name" value="NTF2_like"/>
    <property type="match status" value="1"/>
</dbReference>
<dbReference type="Gene3D" id="3.10.450.50">
    <property type="match status" value="1"/>
</dbReference>
<dbReference type="EC" id="4.2.1.-" evidence="2"/>
<dbReference type="InterPro" id="IPR032710">
    <property type="entry name" value="NTF2-like_dom_sf"/>
</dbReference>
<dbReference type="InterPro" id="IPR037401">
    <property type="entry name" value="SnoaL-like"/>
</dbReference>
<evidence type="ECO:0000313" key="3">
    <source>
        <dbReference type="Proteomes" id="UP000517916"/>
    </source>
</evidence>
<sequence length="148" mass="16808">MSIVTSTTTSTPVSAEVYEQVRCFYSRQMQLIDSGRVRDWVETFVEDAVIANNANPEPARGREIITRVAHRIVNEARENGVLHRHWLGMLTVDRLGPDSLATRFYAFVVETAKGGQPEFYRSTIGRDVLVRHGSGWQVRERYVTHDGS</sequence>
<dbReference type="GO" id="GO:0016829">
    <property type="term" value="F:lyase activity"/>
    <property type="evidence" value="ECO:0007669"/>
    <property type="project" value="UniProtKB-KW"/>
</dbReference>
<reference evidence="2 3" key="1">
    <citation type="submission" date="2020-08" db="EMBL/GenBank/DDBJ databases">
        <title>Genomic Encyclopedia of Archaeal and Bacterial Type Strains, Phase II (KMG-II): from individual species to whole genera.</title>
        <authorList>
            <person name="Goeker M."/>
        </authorList>
    </citation>
    <scope>NUCLEOTIDE SEQUENCE [LARGE SCALE GENOMIC DNA]</scope>
    <source>
        <strain evidence="2 3">DSM 43850</strain>
    </source>
</reference>
<accession>A0ABR6BHS3</accession>
<dbReference type="RefSeq" id="WP_182837771.1">
    <property type="nucleotide sequence ID" value="NZ_BAAABQ010000009.1"/>
</dbReference>
<dbReference type="SUPFAM" id="SSF54427">
    <property type="entry name" value="NTF2-like"/>
    <property type="match status" value="1"/>
</dbReference>
<dbReference type="Proteomes" id="UP000517916">
    <property type="component" value="Unassembled WGS sequence"/>
</dbReference>
<feature type="domain" description="SnoaL-like" evidence="1">
    <location>
        <begin position="15"/>
        <end position="141"/>
    </location>
</feature>
<evidence type="ECO:0000313" key="2">
    <source>
        <dbReference type="EMBL" id="MBA8926438.1"/>
    </source>
</evidence>